<evidence type="ECO:0000313" key="7">
    <source>
        <dbReference type="Proteomes" id="UP000255421"/>
    </source>
</evidence>
<dbReference type="Proteomes" id="UP000255421">
    <property type="component" value="Unassembled WGS sequence"/>
</dbReference>
<dbReference type="InterPro" id="IPR023753">
    <property type="entry name" value="FAD/NAD-binding_dom"/>
</dbReference>
<name>A0A1H0YWZ2_9EURY</name>
<feature type="domain" description="FAD/NAD(P)-binding" evidence="3">
    <location>
        <begin position="8"/>
        <end position="112"/>
    </location>
</feature>
<dbReference type="Gene3D" id="3.50.50.60">
    <property type="entry name" value="FAD/NAD(P)-binding domain"/>
    <property type="match status" value="1"/>
</dbReference>
<reference evidence="5" key="1">
    <citation type="submission" date="2016-10" db="EMBL/GenBank/DDBJ databases">
        <authorList>
            <person name="de Groot N.N."/>
        </authorList>
    </citation>
    <scope>NUCLEOTIDE SEQUENCE [LARGE SCALE GENOMIC DNA]</scope>
    <source>
        <strain evidence="5">CGMCC 1.12397</strain>
    </source>
</reference>
<dbReference type="InterPro" id="IPR036188">
    <property type="entry name" value="FAD/NAD-bd_sf"/>
</dbReference>
<dbReference type="Proteomes" id="UP000199289">
    <property type="component" value="Unassembled WGS sequence"/>
</dbReference>
<dbReference type="EMBL" id="FNKQ01000001">
    <property type="protein sequence ID" value="SDQ19712.1"/>
    <property type="molecule type" value="Genomic_DNA"/>
</dbReference>
<dbReference type="OrthoDB" id="214187at2157"/>
<keyword evidence="7" id="KW-1185">Reference proteome</keyword>
<sequence>MGDERRHYEVVVVGGGPAGCSAGVFTARYGLDTVVFDRGNSSLRRCAYLENYLGFPAGIEIDAFYELMRAHLAEAGCERLAEMVESVTREDGAFVVETQEGRTVTADRVVAAARYDGSYLRPMDEDRMTTTTEHLGETREQFDPDYADADGRTPIDGLYVAAPAGEMNAQAILSAGHGARVARNLIADARREAGYPDELADYWDWVRPEAERAEEWASRDRWREWFDDRVPDDHPLDGDELAALREAEVDRRLDAYVPDDEIDRRAERGYDRLLERIPDDRIEAYLRDRTAAGDADAADD</sequence>
<accession>A0A1H0YWZ2</accession>
<evidence type="ECO:0000256" key="2">
    <source>
        <dbReference type="ARBA" id="ARBA00023002"/>
    </source>
</evidence>
<gene>
    <name evidence="4" type="ORF">DWB78_13850</name>
    <name evidence="5" type="ORF">SAMN05216278_0890</name>
</gene>
<dbReference type="SUPFAM" id="SSF51905">
    <property type="entry name" value="FAD/NAD(P)-binding domain"/>
    <property type="match status" value="1"/>
</dbReference>
<evidence type="ECO:0000313" key="4">
    <source>
        <dbReference type="EMBL" id="RDI72717.1"/>
    </source>
</evidence>
<keyword evidence="2" id="KW-0560">Oxidoreductase</keyword>
<dbReference type="PRINTS" id="PR00469">
    <property type="entry name" value="PNDRDTASEII"/>
</dbReference>
<reference evidence="6" key="2">
    <citation type="submission" date="2016-10" db="EMBL/GenBank/DDBJ databases">
        <authorList>
            <person name="Varghese N."/>
            <person name="Submissions S."/>
        </authorList>
    </citation>
    <scope>NUCLEOTIDE SEQUENCE [LARGE SCALE GENOMIC DNA]</scope>
    <source>
        <strain evidence="6">CGMCC 1.12397</strain>
    </source>
</reference>
<organism evidence="5 6">
    <name type="scientific">Halopelagius longus</name>
    <dbReference type="NCBI Taxonomy" id="1236180"/>
    <lineage>
        <taxon>Archaea</taxon>
        <taxon>Methanobacteriati</taxon>
        <taxon>Methanobacteriota</taxon>
        <taxon>Stenosarchaea group</taxon>
        <taxon>Halobacteria</taxon>
        <taxon>Halobacteriales</taxon>
        <taxon>Haloferacaceae</taxon>
    </lineage>
</organism>
<dbReference type="AlphaFoldDB" id="A0A1H0YWZ2"/>
<dbReference type="InterPro" id="IPR050097">
    <property type="entry name" value="Ferredoxin-NADP_redctase_2"/>
</dbReference>
<evidence type="ECO:0000256" key="1">
    <source>
        <dbReference type="ARBA" id="ARBA00022630"/>
    </source>
</evidence>
<dbReference type="GO" id="GO:0016491">
    <property type="term" value="F:oxidoreductase activity"/>
    <property type="evidence" value="ECO:0007669"/>
    <property type="project" value="UniProtKB-KW"/>
</dbReference>
<reference evidence="4 7" key="3">
    <citation type="submission" date="2018-07" db="EMBL/GenBank/DDBJ databases">
        <title>Genome sequence of extremly halophilic archaeon Halopelagius longus strain BC12-B1.</title>
        <authorList>
            <person name="Zhang X."/>
        </authorList>
    </citation>
    <scope>NUCLEOTIDE SEQUENCE [LARGE SCALE GENOMIC DNA]</scope>
    <source>
        <strain evidence="4 7">BC12-B1</strain>
    </source>
</reference>
<keyword evidence="1" id="KW-0285">Flavoprotein</keyword>
<dbReference type="Pfam" id="PF07992">
    <property type="entry name" value="Pyr_redox_2"/>
    <property type="match status" value="1"/>
</dbReference>
<dbReference type="EMBL" id="QQST01000001">
    <property type="protein sequence ID" value="RDI72717.1"/>
    <property type="molecule type" value="Genomic_DNA"/>
</dbReference>
<dbReference type="PANTHER" id="PTHR48105">
    <property type="entry name" value="THIOREDOXIN REDUCTASE 1-RELATED-RELATED"/>
    <property type="match status" value="1"/>
</dbReference>
<dbReference type="RefSeq" id="WP_092533476.1">
    <property type="nucleotide sequence ID" value="NZ_FNKQ01000001.1"/>
</dbReference>
<evidence type="ECO:0000313" key="6">
    <source>
        <dbReference type="Proteomes" id="UP000199289"/>
    </source>
</evidence>
<evidence type="ECO:0000313" key="5">
    <source>
        <dbReference type="EMBL" id="SDQ19712.1"/>
    </source>
</evidence>
<evidence type="ECO:0000259" key="3">
    <source>
        <dbReference type="Pfam" id="PF07992"/>
    </source>
</evidence>
<protein>
    <submittedName>
        <fullName evidence="4">NAD(P)/FAD-dependent oxidoreductase</fullName>
    </submittedName>
    <submittedName>
        <fullName evidence="5">Pyridine nucleotide-disulphide oxidoreductase</fullName>
    </submittedName>
</protein>
<proteinExistence type="predicted"/>